<dbReference type="GO" id="GO:0005886">
    <property type="term" value="C:plasma membrane"/>
    <property type="evidence" value="ECO:0007669"/>
    <property type="project" value="UniProtKB-SubCell"/>
</dbReference>
<dbReference type="NCBIfam" id="TIGR00220">
    <property type="entry name" value="mscL"/>
    <property type="match status" value="1"/>
</dbReference>
<dbReference type="InterPro" id="IPR019823">
    <property type="entry name" value="Mechanosensitive_channel_CS"/>
</dbReference>
<evidence type="ECO:0000256" key="7">
    <source>
        <dbReference type="ARBA" id="ARBA00023065"/>
    </source>
</evidence>
<evidence type="ECO:0000256" key="5">
    <source>
        <dbReference type="ARBA" id="ARBA00022692"/>
    </source>
</evidence>
<accession>A0A6P0EWE1</accession>
<evidence type="ECO:0000256" key="2">
    <source>
        <dbReference type="ARBA" id="ARBA00007254"/>
    </source>
</evidence>
<keyword evidence="5 10" id="KW-0812">Transmembrane</keyword>
<evidence type="ECO:0000256" key="9">
    <source>
        <dbReference type="ARBA" id="ARBA00023303"/>
    </source>
</evidence>
<dbReference type="SUPFAM" id="SSF81330">
    <property type="entry name" value="Gated mechanosensitive channel"/>
    <property type="match status" value="1"/>
</dbReference>
<dbReference type="HAMAP" id="MF_00115">
    <property type="entry name" value="MscL"/>
    <property type="match status" value="1"/>
</dbReference>
<feature type="compositionally biased region" description="Basic and acidic residues" evidence="11">
    <location>
        <begin position="134"/>
        <end position="148"/>
    </location>
</feature>
<dbReference type="PANTHER" id="PTHR30266">
    <property type="entry name" value="MECHANOSENSITIVE CHANNEL MSCL"/>
    <property type="match status" value="1"/>
</dbReference>
<dbReference type="EMBL" id="JAAGWH010000032">
    <property type="protein sequence ID" value="NEK94809.1"/>
    <property type="molecule type" value="Genomic_DNA"/>
</dbReference>
<comment type="similarity">
    <text evidence="2 10">Belongs to the MscL family.</text>
</comment>
<dbReference type="Pfam" id="PF01741">
    <property type="entry name" value="MscL"/>
    <property type="match status" value="1"/>
</dbReference>
<feature type="transmembrane region" description="Helical" evidence="10">
    <location>
        <begin position="12"/>
        <end position="34"/>
    </location>
</feature>
<dbReference type="InterPro" id="IPR001185">
    <property type="entry name" value="MS_channel"/>
</dbReference>
<keyword evidence="6 10" id="KW-1133">Transmembrane helix</keyword>
<keyword evidence="14" id="KW-1185">Reference proteome</keyword>
<keyword evidence="3 10" id="KW-0813">Transport</keyword>
<dbReference type="InterPro" id="IPR037673">
    <property type="entry name" value="MSC/AndL"/>
</dbReference>
<protein>
    <recommendedName>
        <fullName evidence="10">Large-conductance mechanosensitive channel</fullName>
    </recommendedName>
</protein>
<keyword evidence="7 10" id="KW-0406">Ion transport</keyword>
<dbReference type="Proteomes" id="UP000468828">
    <property type="component" value="Unassembled WGS sequence"/>
</dbReference>
<evidence type="ECO:0000256" key="3">
    <source>
        <dbReference type="ARBA" id="ARBA00022448"/>
    </source>
</evidence>
<dbReference type="RefSeq" id="WP_163611372.1">
    <property type="nucleotide sequence ID" value="NZ_JAAGWB010000034.1"/>
</dbReference>
<dbReference type="AlphaFoldDB" id="A0A6P0EWE1"/>
<comment type="function">
    <text evidence="10">Channel that opens in response to stretch forces in the membrane lipid bilayer. May participate in the regulation of osmotic pressure changes within the cell.</text>
</comment>
<dbReference type="Proteomes" id="UP000471152">
    <property type="component" value="Unassembled WGS sequence"/>
</dbReference>
<evidence type="ECO:0000256" key="10">
    <source>
        <dbReference type="HAMAP-Rule" id="MF_00115"/>
    </source>
</evidence>
<evidence type="ECO:0000313" key="14">
    <source>
        <dbReference type="Proteomes" id="UP000468828"/>
    </source>
</evidence>
<feature type="region of interest" description="Disordered" evidence="11">
    <location>
        <begin position="127"/>
        <end position="148"/>
    </location>
</feature>
<evidence type="ECO:0000256" key="4">
    <source>
        <dbReference type="ARBA" id="ARBA00022475"/>
    </source>
</evidence>
<evidence type="ECO:0000313" key="15">
    <source>
        <dbReference type="Proteomes" id="UP000471152"/>
    </source>
</evidence>
<comment type="caution">
    <text evidence="12">The sequence shown here is derived from an EMBL/GenBank/DDBJ whole genome shotgun (WGS) entry which is preliminary data.</text>
</comment>
<dbReference type="PROSITE" id="PS01327">
    <property type="entry name" value="MSCL"/>
    <property type="match status" value="1"/>
</dbReference>
<keyword evidence="4 10" id="KW-1003">Cell membrane</keyword>
<evidence type="ECO:0000256" key="11">
    <source>
        <dbReference type="SAM" id="MobiDB-lite"/>
    </source>
</evidence>
<evidence type="ECO:0000313" key="13">
    <source>
        <dbReference type="EMBL" id="NEN51697.1"/>
    </source>
</evidence>
<keyword evidence="8 10" id="KW-0472">Membrane</keyword>
<keyword evidence="9 10" id="KW-0407">Ion channel</keyword>
<name>A0A6P0EWE1_9ACTN</name>
<reference evidence="13 15" key="2">
    <citation type="submission" date="2020-02" db="EMBL/GenBank/DDBJ databases">
        <title>The WGS of Modestobacter muralis DSM 100205.</title>
        <authorList>
            <person name="Jiang Z."/>
        </authorList>
    </citation>
    <scope>NUCLEOTIDE SEQUENCE [LARGE SCALE GENOMIC DNA]</scope>
    <source>
        <strain evidence="13 15">DSM 100205</strain>
    </source>
</reference>
<sequence>MLKGFKDFLLRGNVVDLAVAVVVGTAFTAVVTSFTTSFLQPLIGLVGGGGATGGTSVVNGQVFTWGAFLNQVITFVLTAAVIYFVVVVPMKIVVERRRRGEEAGPVAPTQVELLAEIRDLLRAQQGLDPVTSDDGGRHAHTGEFPRPV</sequence>
<dbReference type="InterPro" id="IPR036019">
    <property type="entry name" value="MscL_channel"/>
</dbReference>
<dbReference type="Gene3D" id="1.10.1200.120">
    <property type="entry name" value="Large-conductance mechanosensitive channel, MscL, domain 1"/>
    <property type="match status" value="1"/>
</dbReference>
<evidence type="ECO:0000256" key="1">
    <source>
        <dbReference type="ARBA" id="ARBA00004651"/>
    </source>
</evidence>
<dbReference type="EMBL" id="JAAGWB010000034">
    <property type="protein sequence ID" value="NEN51697.1"/>
    <property type="molecule type" value="Genomic_DNA"/>
</dbReference>
<evidence type="ECO:0000256" key="6">
    <source>
        <dbReference type="ARBA" id="ARBA00022989"/>
    </source>
</evidence>
<dbReference type="PANTHER" id="PTHR30266:SF2">
    <property type="entry name" value="LARGE-CONDUCTANCE MECHANOSENSITIVE CHANNEL"/>
    <property type="match status" value="1"/>
</dbReference>
<reference evidence="12 14" key="1">
    <citation type="submission" date="2020-01" db="EMBL/GenBank/DDBJ databases">
        <title>the WGS Modestobacter muralis CPCC 204518.</title>
        <authorList>
            <person name="Jiang Z."/>
        </authorList>
    </citation>
    <scope>NUCLEOTIDE SEQUENCE [LARGE SCALE GENOMIC DNA]</scope>
    <source>
        <strain evidence="12 14">DSM 100205</strain>
    </source>
</reference>
<organism evidence="12 14">
    <name type="scientific">Modestobacter muralis</name>
    <dbReference type="NCBI Taxonomy" id="1608614"/>
    <lineage>
        <taxon>Bacteria</taxon>
        <taxon>Bacillati</taxon>
        <taxon>Actinomycetota</taxon>
        <taxon>Actinomycetes</taxon>
        <taxon>Geodermatophilales</taxon>
        <taxon>Geodermatophilaceae</taxon>
        <taxon>Modestobacter</taxon>
    </lineage>
</organism>
<gene>
    <name evidence="10 12" type="primary">mscL</name>
    <name evidence="13" type="ORF">G3R41_12250</name>
    <name evidence="12" type="ORF">GCU67_11595</name>
</gene>
<evidence type="ECO:0000313" key="12">
    <source>
        <dbReference type="EMBL" id="NEK94809.1"/>
    </source>
</evidence>
<feature type="transmembrane region" description="Helical" evidence="10">
    <location>
        <begin position="68"/>
        <end position="89"/>
    </location>
</feature>
<evidence type="ECO:0000256" key="8">
    <source>
        <dbReference type="ARBA" id="ARBA00023136"/>
    </source>
</evidence>
<comment type="subunit">
    <text evidence="10">Homopentamer.</text>
</comment>
<dbReference type="GO" id="GO:0008381">
    <property type="term" value="F:mechanosensitive monoatomic ion channel activity"/>
    <property type="evidence" value="ECO:0007669"/>
    <property type="project" value="UniProtKB-UniRule"/>
</dbReference>
<comment type="subcellular location">
    <subcellularLocation>
        <location evidence="1 10">Cell membrane</location>
        <topology evidence="1 10">Multi-pass membrane protein</topology>
    </subcellularLocation>
</comment>
<proteinExistence type="inferred from homology"/>